<name>A0A0G0I299_9BACT</name>
<evidence type="ECO:0000259" key="2">
    <source>
        <dbReference type="Pfam" id="PF00534"/>
    </source>
</evidence>
<evidence type="ECO:0000313" key="5">
    <source>
        <dbReference type="Proteomes" id="UP000034508"/>
    </source>
</evidence>
<protein>
    <submittedName>
        <fullName evidence="4">Glycosyl transferase group 1</fullName>
    </submittedName>
</protein>
<evidence type="ECO:0000313" key="4">
    <source>
        <dbReference type="EMBL" id="KKQ18399.1"/>
    </source>
</evidence>
<feature type="domain" description="Glycosyltransferase subfamily 4-like N-terminal" evidence="3">
    <location>
        <begin position="51"/>
        <end position="140"/>
    </location>
</feature>
<reference evidence="4 5" key="1">
    <citation type="journal article" date="2015" name="Nature">
        <title>rRNA introns, odd ribosomes, and small enigmatic genomes across a large radiation of phyla.</title>
        <authorList>
            <person name="Brown C.T."/>
            <person name="Hug L.A."/>
            <person name="Thomas B.C."/>
            <person name="Sharon I."/>
            <person name="Castelle C.J."/>
            <person name="Singh A."/>
            <person name="Wilkins M.J."/>
            <person name="Williams K.H."/>
            <person name="Banfield J.F."/>
        </authorList>
    </citation>
    <scope>NUCLEOTIDE SEQUENCE [LARGE SCALE GENOMIC DNA]</scope>
</reference>
<keyword evidence="1 4" id="KW-0808">Transferase</keyword>
<sequence>MKIAVDISPLKTGHQVRGIGSYTKSLINEFKEKNWGIDFEFFKSPNSPPPVDIIHYPYFDLFFHTLPINKKASRVVVTIHDIIPLIFPEHFPVGLKGNINLRLQKLALKNVDAVICDSQTSKQDVINKLSLPEDKIHVVYLAPSEKFRPTTDKKVLSVVAKKYKLSGKFALYVGDVNWNKNLQNLIESIKIAKVNLVMVGKALADKSLLQTQVLNKLIKKLNLSEKIVKTGYVPDEDLVAIYNLADLTLLPSYYEGFGLPVLESMACGTSVVCSENSSLSEIAGPHAVFCNTDNPVDIARKIKKVMEINPKQKQVLSQKLIEHASNFTWAKTTRETANIYKLL</sequence>
<dbReference type="PANTHER" id="PTHR46401">
    <property type="entry name" value="GLYCOSYLTRANSFERASE WBBK-RELATED"/>
    <property type="match status" value="1"/>
</dbReference>
<evidence type="ECO:0000259" key="3">
    <source>
        <dbReference type="Pfam" id="PF13439"/>
    </source>
</evidence>
<dbReference type="InterPro" id="IPR028098">
    <property type="entry name" value="Glyco_trans_4-like_N"/>
</dbReference>
<dbReference type="Proteomes" id="UP000034508">
    <property type="component" value="Unassembled WGS sequence"/>
</dbReference>
<gene>
    <name evidence="4" type="ORF">US31_C0005G0049</name>
</gene>
<dbReference type="InterPro" id="IPR001296">
    <property type="entry name" value="Glyco_trans_1"/>
</dbReference>
<dbReference type="GO" id="GO:0016757">
    <property type="term" value="F:glycosyltransferase activity"/>
    <property type="evidence" value="ECO:0007669"/>
    <property type="project" value="InterPro"/>
</dbReference>
<dbReference type="Pfam" id="PF13439">
    <property type="entry name" value="Glyco_transf_4"/>
    <property type="match status" value="1"/>
</dbReference>
<dbReference type="AlphaFoldDB" id="A0A0G0I299"/>
<dbReference type="EMBL" id="LBSM01000005">
    <property type="protein sequence ID" value="KKQ18399.1"/>
    <property type="molecule type" value="Genomic_DNA"/>
</dbReference>
<accession>A0A0G0I299</accession>
<dbReference type="CDD" id="cd03809">
    <property type="entry name" value="GT4_MtfB-like"/>
    <property type="match status" value="1"/>
</dbReference>
<comment type="caution">
    <text evidence="4">The sequence shown here is derived from an EMBL/GenBank/DDBJ whole genome shotgun (WGS) entry which is preliminary data.</text>
</comment>
<dbReference type="Gene3D" id="3.40.50.2000">
    <property type="entry name" value="Glycogen Phosphorylase B"/>
    <property type="match status" value="2"/>
</dbReference>
<dbReference type="PANTHER" id="PTHR46401:SF2">
    <property type="entry name" value="GLYCOSYLTRANSFERASE WBBK-RELATED"/>
    <property type="match status" value="1"/>
</dbReference>
<feature type="domain" description="Glycosyl transferase family 1" evidence="2">
    <location>
        <begin position="167"/>
        <end position="314"/>
    </location>
</feature>
<proteinExistence type="predicted"/>
<organism evidence="4 5">
    <name type="scientific">Berkelbacteria bacterium GW2011_GWA1_36_9</name>
    <dbReference type="NCBI Taxonomy" id="1618331"/>
    <lineage>
        <taxon>Bacteria</taxon>
        <taxon>Candidatus Berkelbacteria</taxon>
    </lineage>
</organism>
<evidence type="ECO:0000256" key="1">
    <source>
        <dbReference type="ARBA" id="ARBA00022679"/>
    </source>
</evidence>
<dbReference type="SUPFAM" id="SSF53756">
    <property type="entry name" value="UDP-Glycosyltransferase/glycogen phosphorylase"/>
    <property type="match status" value="1"/>
</dbReference>
<dbReference type="Pfam" id="PF00534">
    <property type="entry name" value="Glycos_transf_1"/>
    <property type="match status" value="1"/>
</dbReference>